<dbReference type="GO" id="GO:0046872">
    <property type="term" value="F:metal ion binding"/>
    <property type="evidence" value="ECO:0007669"/>
    <property type="project" value="UniProtKB-KW"/>
</dbReference>
<dbReference type="Pfam" id="PF00480">
    <property type="entry name" value="ROK"/>
    <property type="match status" value="1"/>
</dbReference>
<dbReference type="FunFam" id="3.30.420.40:FF:000136">
    <property type="entry name" value="Putative fructokinase"/>
    <property type="match status" value="1"/>
</dbReference>
<evidence type="ECO:0000313" key="16">
    <source>
        <dbReference type="Proteomes" id="UP001249240"/>
    </source>
</evidence>
<keyword evidence="10" id="KW-0119">Carbohydrate metabolism</keyword>
<dbReference type="FunFam" id="3.30.420.40:FF:000153">
    <property type="entry name" value="Putative fructokinase"/>
    <property type="match status" value="1"/>
</dbReference>
<organism evidence="14 16">
    <name type="scientific">Enterococcus raffinosus</name>
    <dbReference type="NCBI Taxonomy" id="71452"/>
    <lineage>
        <taxon>Bacteria</taxon>
        <taxon>Bacillati</taxon>
        <taxon>Bacillota</taxon>
        <taxon>Bacilli</taxon>
        <taxon>Lactobacillales</taxon>
        <taxon>Enterococcaceae</taxon>
        <taxon>Enterococcus</taxon>
    </lineage>
</organism>
<dbReference type="EMBL" id="JARPXM010000001">
    <property type="protein sequence ID" value="MDT2536504.1"/>
    <property type="molecule type" value="Genomic_DNA"/>
</dbReference>
<dbReference type="GO" id="GO:0005524">
    <property type="term" value="F:ATP binding"/>
    <property type="evidence" value="ECO:0007669"/>
    <property type="project" value="UniProtKB-KW"/>
</dbReference>
<dbReference type="InterPro" id="IPR051804">
    <property type="entry name" value="Carb_Metab_Reg_Kinase/Isom"/>
</dbReference>
<keyword evidence="9" id="KW-0460">Magnesium</keyword>
<keyword evidence="8" id="KW-0067">ATP-binding</keyword>
<evidence type="ECO:0000256" key="8">
    <source>
        <dbReference type="ARBA" id="ARBA00022840"/>
    </source>
</evidence>
<dbReference type="InterPro" id="IPR043129">
    <property type="entry name" value="ATPase_NBD"/>
</dbReference>
<evidence type="ECO:0000256" key="2">
    <source>
        <dbReference type="ARBA" id="ARBA00006479"/>
    </source>
</evidence>
<comment type="caution">
    <text evidence="14">The sequence shown here is derived from an EMBL/GenBank/DDBJ whole genome shotgun (WGS) entry which is preliminary data.</text>
</comment>
<dbReference type="EMBL" id="JARPXL010000012">
    <property type="protein sequence ID" value="MDT2545155.1"/>
    <property type="molecule type" value="Genomic_DNA"/>
</dbReference>
<keyword evidence="7" id="KW-0862">Zinc</keyword>
<evidence type="ECO:0000313" key="15">
    <source>
        <dbReference type="EMBL" id="MDT2545155.1"/>
    </source>
</evidence>
<dbReference type="PROSITE" id="PS01125">
    <property type="entry name" value="ROK"/>
    <property type="match status" value="1"/>
</dbReference>
<evidence type="ECO:0000256" key="12">
    <source>
        <dbReference type="ARBA" id="ARBA00048451"/>
    </source>
</evidence>
<sequence length="293" mass="31841">MVYGSIEAGGTKFVCAVGEENLSIVKRVSFPTTTPEETMKQVIDFFSTYQADLVSIGVGSFGPIDIHKASPTYGYITSTPKLAWQNFDFVGTLKRTFDRPIAWTTDVNTACYGEYVSGHGKGLSSVVYYTVGTGIGGGAIQNGQFIEGFSHPEMGHMLIKRHPEDSFSGTCPFHQDCLEGMAAGPAIEKRLGRKGQELPAGDRFWEIEASYIAQCAFNTTLMLSPETIIFGGGVMKQEHLKKKVQEEFIKLINGYVDIPPIEEYIVTPKLADDAGTIGGLALAKDVVDTALEN</sequence>
<dbReference type="SUPFAM" id="SSF53067">
    <property type="entry name" value="Actin-like ATPase domain"/>
    <property type="match status" value="1"/>
</dbReference>
<reference evidence="14" key="1">
    <citation type="submission" date="2023-03" db="EMBL/GenBank/DDBJ databases">
        <authorList>
            <person name="Shen W."/>
            <person name="Cai J."/>
        </authorList>
    </citation>
    <scope>NUCLEOTIDE SEQUENCE</scope>
    <source>
        <strain evidence="14">B646-2</strain>
        <strain evidence="15">Y15</strain>
    </source>
</reference>
<evidence type="ECO:0000256" key="5">
    <source>
        <dbReference type="ARBA" id="ARBA00022741"/>
    </source>
</evidence>
<evidence type="ECO:0000256" key="7">
    <source>
        <dbReference type="ARBA" id="ARBA00022833"/>
    </source>
</evidence>
<dbReference type="RefSeq" id="WP_010744290.1">
    <property type="nucleotide sequence ID" value="NZ_BTSP01000001.1"/>
</dbReference>
<comment type="cofactor">
    <cofactor evidence="1">
        <name>Mg(2+)</name>
        <dbReference type="ChEBI" id="CHEBI:18420"/>
    </cofactor>
</comment>
<dbReference type="AlphaFoldDB" id="A0AAW8SVA6"/>
<evidence type="ECO:0000256" key="10">
    <source>
        <dbReference type="ARBA" id="ARBA00023277"/>
    </source>
</evidence>
<evidence type="ECO:0000256" key="11">
    <source>
        <dbReference type="ARBA" id="ARBA00038887"/>
    </source>
</evidence>
<dbReference type="InterPro" id="IPR049874">
    <property type="entry name" value="ROK_cs"/>
</dbReference>
<dbReference type="CDD" id="cd24067">
    <property type="entry name" value="ASKHA_NBD_ROK_BsFRK-like"/>
    <property type="match status" value="1"/>
</dbReference>
<dbReference type="Gene3D" id="3.30.420.40">
    <property type="match status" value="2"/>
</dbReference>
<dbReference type="Proteomes" id="UP001249240">
    <property type="component" value="Unassembled WGS sequence"/>
</dbReference>
<dbReference type="PANTHER" id="PTHR42742:SF3">
    <property type="entry name" value="FRUCTOKINASE"/>
    <property type="match status" value="1"/>
</dbReference>
<proteinExistence type="inferred from homology"/>
<keyword evidence="3" id="KW-0808">Transferase</keyword>
<dbReference type="EC" id="2.7.1.4" evidence="11"/>
<evidence type="ECO:0000256" key="13">
    <source>
        <dbReference type="ARBA" id="ARBA00074653"/>
    </source>
</evidence>
<keyword evidence="5" id="KW-0547">Nucleotide-binding</keyword>
<name>A0AAW8SVA6_9ENTE</name>
<dbReference type="Proteomes" id="UP001254770">
    <property type="component" value="Unassembled WGS sequence"/>
</dbReference>
<dbReference type="InterPro" id="IPR000600">
    <property type="entry name" value="ROK"/>
</dbReference>
<evidence type="ECO:0000256" key="4">
    <source>
        <dbReference type="ARBA" id="ARBA00022723"/>
    </source>
</evidence>
<dbReference type="PANTHER" id="PTHR42742">
    <property type="entry name" value="TRANSCRIPTIONAL REPRESSOR MPRA"/>
    <property type="match status" value="1"/>
</dbReference>
<dbReference type="InterPro" id="IPR054618">
    <property type="entry name" value="ScrK"/>
</dbReference>
<protein>
    <recommendedName>
        <fullName evidence="13">Fructokinase</fullName>
        <ecNumber evidence="11">2.7.1.4</ecNumber>
    </recommendedName>
</protein>
<dbReference type="GO" id="GO:0008865">
    <property type="term" value="F:fructokinase activity"/>
    <property type="evidence" value="ECO:0007669"/>
    <property type="project" value="UniProtKB-EC"/>
</dbReference>
<comment type="similarity">
    <text evidence="2">Belongs to the ROK (NagC/XylR) family.</text>
</comment>
<keyword evidence="4" id="KW-0479">Metal-binding</keyword>
<accession>A0AAW8SVA6</accession>
<evidence type="ECO:0000313" key="14">
    <source>
        <dbReference type="EMBL" id="MDT2536504.1"/>
    </source>
</evidence>
<evidence type="ECO:0000256" key="9">
    <source>
        <dbReference type="ARBA" id="ARBA00022842"/>
    </source>
</evidence>
<comment type="catalytic activity">
    <reaction evidence="12">
        <text>D-fructose + ATP = D-fructose 6-phosphate + ADP + H(+)</text>
        <dbReference type="Rhea" id="RHEA:16125"/>
        <dbReference type="ChEBI" id="CHEBI:15378"/>
        <dbReference type="ChEBI" id="CHEBI:30616"/>
        <dbReference type="ChEBI" id="CHEBI:37721"/>
        <dbReference type="ChEBI" id="CHEBI:61527"/>
        <dbReference type="ChEBI" id="CHEBI:456216"/>
        <dbReference type="EC" id="2.7.1.4"/>
    </reaction>
</comment>
<keyword evidence="6" id="KW-0418">Kinase</keyword>
<evidence type="ECO:0000256" key="6">
    <source>
        <dbReference type="ARBA" id="ARBA00022777"/>
    </source>
</evidence>
<evidence type="ECO:0000256" key="1">
    <source>
        <dbReference type="ARBA" id="ARBA00001946"/>
    </source>
</evidence>
<evidence type="ECO:0000256" key="3">
    <source>
        <dbReference type="ARBA" id="ARBA00022679"/>
    </source>
</evidence>
<dbReference type="NCBIfam" id="NF045550">
    <property type="entry name" value="FrctkaseScrK"/>
    <property type="match status" value="1"/>
</dbReference>
<gene>
    <name evidence="15" type="ORF">P7D69_12460</name>
    <name evidence="14" type="ORF">P7D78_00065</name>
</gene>